<organism evidence="8 9">
    <name type="scientific">Purpureocillium lavendulum</name>
    <dbReference type="NCBI Taxonomy" id="1247861"/>
    <lineage>
        <taxon>Eukaryota</taxon>
        <taxon>Fungi</taxon>
        <taxon>Dikarya</taxon>
        <taxon>Ascomycota</taxon>
        <taxon>Pezizomycotina</taxon>
        <taxon>Sordariomycetes</taxon>
        <taxon>Hypocreomycetidae</taxon>
        <taxon>Hypocreales</taxon>
        <taxon>Ophiocordycipitaceae</taxon>
        <taxon>Purpureocillium</taxon>
    </lineage>
</organism>
<comment type="subcellular location">
    <subcellularLocation>
        <location evidence="1">Mitochondrion</location>
    </subcellularLocation>
</comment>
<dbReference type="GO" id="GO:0005739">
    <property type="term" value="C:mitochondrion"/>
    <property type="evidence" value="ECO:0007669"/>
    <property type="project" value="UniProtKB-SubCell"/>
</dbReference>
<gene>
    <name evidence="8" type="ORF">O9K51_06676</name>
</gene>
<dbReference type="PROSITE" id="PS51886">
    <property type="entry name" value="TLDC"/>
    <property type="match status" value="1"/>
</dbReference>
<comment type="caution">
    <text evidence="8">The sequence shown here is derived from an EMBL/GenBank/DDBJ whole genome shotgun (WGS) entry which is preliminary data.</text>
</comment>
<feature type="compositionally biased region" description="Polar residues" evidence="6">
    <location>
        <begin position="1"/>
        <end position="11"/>
    </location>
</feature>
<accession>A0AB34FQ30</accession>
<feature type="region of interest" description="Disordered" evidence="6">
    <location>
        <begin position="124"/>
        <end position="144"/>
    </location>
</feature>
<dbReference type="PANTHER" id="PTHR23354">
    <property type="entry name" value="NUCLEOLAR PROTEIN 7/ESTROGEN RECEPTOR COACTIVATOR-RELATED"/>
    <property type="match status" value="1"/>
</dbReference>
<evidence type="ECO:0000313" key="8">
    <source>
        <dbReference type="EMBL" id="KAJ6440884.1"/>
    </source>
</evidence>
<evidence type="ECO:0000256" key="1">
    <source>
        <dbReference type="ARBA" id="ARBA00004173"/>
    </source>
</evidence>
<name>A0AB34FQ30_9HYPO</name>
<dbReference type="EMBL" id="JAQHRD010000005">
    <property type="protein sequence ID" value="KAJ6440884.1"/>
    <property type="molecule type" value="Genomic_DNA"/>
</dbReference>
<dbReference type="GO" id="GO:0006979">
    <property type="term" value="P:response to oxidative stress"/>
    <property type="evidence" value="ECO:0007669"/>
    <property type="project" value="TreeGrafter"/>
</dbReference>
<keyword evidence="9" id="KW-1185">Reference proteome</keyword>
<reference evidence="8" key="1">
    <citation type="submission" date="2023-01" db="EMBL/GenBank/DDBJ databases">
        <title>The growth and conidiation of Purpureocillium lavendulum are regulated by nitrogen source and histone H3K14 acetylation.</title>
        <authorList>
            <person name="Tang P."/>
            <person name="Han J."/>
            <person name="Zhang C."/>
            <person name="Tang P."/>
            <person name="Qi F."/>
            <person name="Zhang K."/>
            <person name="Liang L."/>
        </authorList>
    </citation>
    <scope>NUCLEOTIDE SEQUENCE</scope>
    <source>
        <strain evidence="8">YMF1.00683</strain>
    </source>
</reference>
<comment type="similarity">
    <text evidence="2">Belongs to the OXR1 family.</text>
</comment>
<evidence type="ECO:0000256" key="2">
    <source>
        <dbReference type="ARBA" id="ARBA00009540"/>
    </source>
</evidence>
<dbReference type="Proteomes" id="UP001163105">
    <property type="component" value="Unassembled WGS sequence"/>
</dbReference>
<evidence type="ECO:0000259" key="7">
    <source>
        <dbReference type="PROSITE" id="PS51886"/>
    </source>
</evidence>
<evidence type="ECO:0000256" key="3">
    <source>
        <dbReference type="ARBA" id="ARBA00023128"/>
    </source>
</evidence>
<proteinExistence type="inferred from homology"/>
<evidence type="ECO:0000256" key="5">
    <source>
        <dbReference type="ARBA" id="ARBA00040604"/>
    </source>
</evidence>
<feature type="region of interest" description="Disordered" evidence="6">
    <location>
        <begin position="281"/>
        <end position="314"/>
    </location>
</feature>
<protein>
    <recommendedName>
        <fullName evidence="5">Oxidation resistance protein 1</fullName>
    </recommendedName>
</protein>
<dbReference type="GO" id="GO:0005634">
    <property type="term" value="C:nucleus"/>
    <property type="evidence" value="ECO:0007669"/>
    <property type="project" value="TreeGrafter"/>
</dbReference>
<feature type="compositionally biased region" description="Polar residues" evidence="6">
    <location>
        <begin position="305"/>
        <end position="314"/>
    </location>
</feature>
<comment type="function">
    <text evidence="4">May be involved in protection from oxidative damage.</text>
</comment>
<dbReference type="AlphaFoldDB" id="A0AB34FQ30"/>
<sequence length="391" mass="41845">MFSSSQASLTEATWAVCSTPERHTAPRLPMSDSPAPPTHPLPPHPPSYSSSSAADQALPPSGPPSAPRSPAAHSSATFPISAYDGVTASPAPSSPTTSSSYLGSMWTGLIRRFSSEDGHFGSELDGSSMRHSHHLATHAEHPKDGINGVFHPGVRRASPFRPPPLEPLVLHGYRDSTPASGRLLSSAVAEEIRAMVPERLRIVEDWHLVYSLEQDGASLATLYQKCRQYERRRVGFVLVVRDQEGGVFGGYLSEYPHPAPSYFGNGECFLWRASTLASLPPPPSADTTNLTRHTTLAPPPRPDSASGSGTSTPSESIRFKAFPYSGLNDCYMNCETGYLSVGSGGGHYGLWLDDSLDVGHSSRCETFGNEPLSDAGEKFGVLGVELWVMGA</sequence>
<evidence type="ECO:0000313" key="9">
    <source>
        <dbReference type="Proteomes" id="UP001163105"/>
    </source>
</evidence>
<feature type="domain" description="TLDc" evidence="7">
    <location>
        <begin position="182"/>
        <end position="390"/>
    </location>
</feature>
<feature type="region of interest" description="Disordered" evidence="6">
    <location>
        <begin position="1"/>
        <end position="75"/>
    </location>
</feature>
<dbReference type="Pfam" id="PF07534">
    <property type="entry name" value="TLD"/>
    <property type="match status" value="2"/>
</dbReference>
<feature type="compositionally biased region" description="Pro residues" evidence="6">
    <location>
        <begin position="34"/>
        <end position="46"/>
    </location>
</feature>
<evidence type="ECO:0000256" key="6">
    <source>
        <dbReference type="SAM" id="MobiDB-lite"/>
    </source>
</evidence>
<dbReference type="InterPro" id="IPR006571">
    <property type="entry name" value="TLDc_dom"/>
</dbReference>
<dbReference type="SMART" id="SM00584">
    <property type="entry name" value="TLDc"/>
    <property type="match status" value="1"/>
</dbReference>
<dbReference type="PANTHER" id="PTHR23354:SF62">
    <property type="entry name" value="MUSTARD, ISOFORM V"/>
    <property type="match status" value="1"/>
</dbReference>
<keyword evidence="3" id="KW-0496">Mitochondrion</keyword>
<evidence type="ECO:0000256" key="4">
    <source>
        <dbReference type="ARBA" id="ARBA00037112"/>
    </source>
</evidence>